<dbReference type="EMBL" id="CP120678">
    <property type="protein sequence ID" value="WIW70213.1"/>
    <property type="molecule type" value="Genomic_DNA"/>
</dbReference>
<gene>
    <name evidence="4" type="ORF">P3F81_09980</name>
</gene>
<sequence length="286" mass="30364">MDTIIIGNGPAGISAALYTCRANLKTLIIGRDGGSLEKAEKIENYYGFAEPISGTELLDKGLAQAKRLGAEIINDEVVGVGYDGQYIIKTNHGEYKAPSMILTTGAIRTIPRIKGLKELEGRGVSYCAECDAFFYRGKDVAVLGHGNYALHEAQVLLPVAKSVTLLTDGKEPKTSVPESIKVNTAKINKINGNNIIDSIEFENAAEQKINGLFVAIGVAGSADLARKLGVTLNGRNIAVSERMATNLPGLYAAGDCTGGMLQIAKAVHEGAIAGREVIKYIKSLKK</sequence>
<evidence type="ECO:0000256" key="1">
    <source>
        <dbReference type="ARBA" id="ARBA00022630"/>
    </source>
</evidence>
<evidence type="ECO:0000259" key="3">
    <source>
        <dbReference type="Pfam" id="PF07992"/>
    </source>
</evidence>
<reference evidence="4" key="1">
    <citation type="submission" date="2023-03" db="EMBL/GenBank/DDBJ databases">
        <title>Selenobaculum gbiensis gen. nov. sp. nov., a new bacterium isolated from the gut microbiota of IBD patient.</title>
        <authorList>
            <person name="Yeo S."/>
            <person name="Park H."/>
            <person name="Huh C.S."/>
        </authorList>
    </citation>
    <scope>NUCLEOTIDE SEQUENCE</scope>
    <source>
        <strain evidence="4">ICN-92133</strain>
    </source>
</reference>
<keyword evidence="1" id="KW-0285">Flavoprotein</keyword>
<dbReference type="Proteomes" id="UP001243623">
    <property type="component" value="Chromosome"/>
</dbReference>
<dbReference type="PRINTS" id="PR00469">
    <property type="entry name" value="PNDRDTASEII"/>
</dbReference>
<dbReference type="AlphaFoldDB" id="A0A9Y2AID4"/>
<dbReference type="Gene3D" id="3.50.50.60">
    <property type="entry name" value="FAD/NAD(P)-binding domain"/>
    <property type="match status" value="2"/>
</dbReference>
<keyword evidence="5" id="KW-1185">Reference proteome</keyword>
<protein>
    <submittedName>
        <fullName evidence="4">NAD(P)/FAD-dependent oxidoreductase</fullName>
    </submittedName>
</protein>
<feature type="domain" description="FAD/NAD(P)-binding" evidence="3">
    <location>
        <begin position="1"/>
        <end position="270"/>
    </location>
</feature>
<dbReference type="PRINTS" id="PR00368">
    <property type="entry name" value="FADPNR"/>
</dbReference>
<dbReference type="SUPFAM" id="SSF51905">
    <property type="entry name" value="FAD/NAD(P)-binding domain"/>
    <property type="match status" value="1"/>
</dbReference>
<dbReference type="InterPro" id="IPR050097">
    <property type="entry name" value="Ferredoxin-NADP_redctase_2"/>
</dbReference>
<dbReference type="PANTHER" id="PTHR48105">
    <property type="entry name" value="THIOREDOXIN REDUCTASE 1-RELATED-RELATED"/>
    <property type="match status" value="1"/>
</dbReference>
<dbReference type="Pfam" id="PF07992">
    <property type="entry name" value="Pyr_redox_2"/>
    <property type="match status" value="1"/>
</dbReference>
<dbReference type="InterPro" id="IPR036188">
    <property type="entry name" value="FAD/NAD-bd_sf"/>
</dbReference>
<dbReference type="KEGG" id="sgbi:P3F81_09980"/>
<accession>A0A9Y2AID4</accession>
<dbReference type="RefSeq" id="WP_309320358.1">
    <property type="nucleotide sequence ID" value="NZ_CP120678.1"/>
</dbReference>
<evidence type="ECO:0000256" key="2">
    <source>
        <dbReference type="ARBA" id="ARBA00023002"/>
    </source>
</evidence>
<evidence type="ECO:0000313" key="4">
    <source>
        <dbReference type="EMBL" id="WIW70213.1"/>
    </source>
</evidence>
<proteinExistence type="predicted"/>
<organism evidence="4 5">
    <name type="scientific">Selenobaculum gibii</name>
    <dbReference type="NCBI Taxonomy" id="3054208"/>
    <lineage>
        <taxon>Bacteria</taxon>
        <taxon>Bacillati</taxon>
        <taxon>Bacillota</taxon>
        <taxon>Negativicutes</taxon>
        <taxon>Selenomonadales</taxon>
        <taxon>Selenomonadaceae</taxon>
        <taxon>Selenobaculum</taxon>
    </lineage>
</organism>
<keyword evidence="2" id="KW-0560">Oxidoreductase</keyword>
<dbReference type="InterPro" id="IPR023753">
    <property type="entry name" value="FAD/NAD-binding_dom"/>
</dbReference>
<evidence type="ECO:0000313" key="5">
    <source>
        <dbReference type="Proteomes" id="UP001243623"/>
    </source>
</evidence>
<name>A0A9Y2AID4_9FIRM</name>
<dbReference type="GO" id="GO:0016491">
    <property type="term" value="F:oxidoreductase activity"/>
    <property type="evidence" value="ECO:0007669"/>
    <property type="project" value="UniProtKB-KW"/>
</dbReference>